<dbReference type="AlphaFoldDB" id="A0A1M6U552"/>
<dbReference type="InterPro" id="IPR011545">
    <property type="entry name" value="DEAD/DEAH_box_helicase_dom"/>
</dbReference>
<dbReference type="PROSITE" id="PS00039">
    <property type="entry name" value="DEAD_ATP_HELICASE"/>
    <property type="match status" value="1"/>
</dbReference>
<dbReference type="GO" id="GO:0003724">
    <property type="term" value="F:RNA helicase activity"/>
    <property type="evidence" value="ECO:0007669"/>
    <property type="project" value="UniProtKB-EC"/>
</dbReference>
<dbReference type="InterPro" id="IPR001650">
    <property type="entry name" value="Helicase_C-like"/>
</dbReference>
<evidence type="ECO:0000256" key="5">
    <source>
        <dbReference type="ARBA" id="ARBA00022806"/>
    </source>
</evidence>
<accession>A0A1M6U552</accession>
<dbReference type="CDD" id="cd12252">
    <property type="entry name" value="RRM_DbpA"/>
    <property type="match status" value="1"/>
</dbReference>
<dbReference type="CDD" id="cd18787">
    <property type="entry name" value="SF2_C_DEAD"/>
    <property type="match status" value="1"/>
</dbReference>
<evidence type="ECO:0000259" key="13">
    <source>
        <dbReference type="PROSITE" id="PS51192"/>
    </source>
</evidence>
<feature type="domain" description="Helicase C-terminal" evidence="14">
    <location>
        <begin position="220"/>
        <end position="382"/>
    </location>
</feature>
<dbReference type="PROSITE" id="PS51192">
    <property type="entry name" value="HELICASE_ATP_BIND_1"/>
    <property type="match status" value="1"/>
</dbReference>
<dbReference type="Pfam" id="PF00270">
    <property type="entry name" value="DEAD"/>
    <property type="match status" value="1"/>
</dbReference>
<dbReference type="PROSITE" id="PS51195">
    <property type="entry name" value="Q_MOTIF"/>
    <property type="match status" value="1"/>
</dbReference>
<dbReference type="InterPro" id="IPR044742">
    <property type="entry name" value="DEAD/DEAH_RhlB"/>
</dbReference>
<dbReference type="SMART" id="SM00490">
    <property type="entry name" value="HELICc"/>
    <property type="match status" value="1"/>
</dbReference>
<dbReference type="GO" id="GO:0005524">
    <property type="term" value="F:ATP binding"/>
    <property type="evidence" value="ECO:0007669"/>
    <property type="project" value="UniProtKB-KW"/>
</dbReference>
<keyword evidence="5 12" id="KW-0347">Helicase</keyword>
<dbReference type="Proteomes" id="UP000183997">
    <property type="component" value="Unassembled WGS sequence"/>
</dbReference>
<dbReference type="SUPFAM" id="SSF52540">
    <property type="entry name" value="P-loop containing nucleoside triphosphate hydrolases"/>
    <property type="match status" value="1"/>
</dbReference>
<protein>
    <recommendedName>
        <fullName evidence="10">ATP-dependent RNA helicase CshA</fullName>
        <ecNumber evidence="1">3.6.4.13</ecNumber>
    </recommendedName>
</protein>
<keyword evidence="6 12" id="KW-0067">ATP-binding</keyword>
<dbReference type="InterPro" id="IPR014014">
    <property type="entry name" value="RNA_helicase_DEAD_Q_motif"/>
</dbReference>
<keyword evidence="4 12" id="KW-0378">Hydrolase</keyword>
<evidence type="ECO:0000256" key="4">
    <source>
        <dbReference type="ARBA" id="ARBA00022801"/>
    </source>
</evidence>
<dbReference type="GO" id="GO:0005840">
    <property type="term" value="C:ribosome"/>
    <property type="evidence" value="ECO:0007669"/>
    <property type="project" value="TreeGrafter"/>
</dbReference>
<evidence type="ECO:0000259" key="14">
    <source>
        <dbReference type="PROSITE" id="PS51194"/>
    </source>
</evidence>
<dbReference type="Pfam" id="PF25399">
    <property type="entry name" value="DeaD_dimer"/>
    <property type="match status" value="1"/>
</dbReference>
<dbReference type="PANTHER" id="PTHR47963:SF8">
    <property type="entry name" value="ATP-DEPENDENT RNA HELICASE DEAD"/>
    <property type="match status" value="1"/>
</dbReference>
<dbReference type="PANTHER" id="PTHR47963">
    <property type="entry name" value="DEAD-BOX ATP-DEPENDENT RNA HELICASE 47, MITOCHONDRIAL"/>
    <property type="match status" value="1"/>
</dbReference>
<dbReference type="PROSITE" id="PS51194">
    <property type="entry name" value="HELICASE_CTER"/>
    <property type="match status" value="1"/>
</dbReference>
<feature type="domain" description="DEAD-box RNA helicase Q" evidence="15">
    <location>
        <begin position="8"/>
        <end position="36"/>
    </location>
</feature>
<dbReference type="SMART" id="SM00487">
    <property type="entry name" value="DEXDc"/>
    <property type="match status" value="1"/>
</dbReference>
<evidence type="ECO:0000256" key="3">
    <source>
        <dbReference type="ARBA" id="ARBA00022741"/>
    </source>
</evidence>
<dbReference type="Gene3D" id="3.30.70.330">
    <property type="match status" value="1"/>
</dbReference>
<feature type="short sequence motif" description="Q motif" evidence="11">
    <location>
        <begin position="8"/>
        <end position="36"/>
    </location>
</feature>
<dbReference type="GO" id="GO:0005829">
    <property type="term" value="C:cytosol"/>
    <property type="evidence" value="ECO:0007669"/>
    <property type="project" value="TreeGrafter"/>
</dbReference>
<dbReference type="Pfam" id="PF00271">
    <property type="entry name" value="Helicase_C"/>
    <property type="match status" value="1"/>
</dbReference>
<dbReference type="Gene3D" id="3.40.50.300">
    <property type="entry name" value="P-loop containing nucleotide triphosphate hydrolases"/>
    <property type="match status" value="2"/>
</dbReference>
<evidence type="ECO:0000256" key="2">
    <source>
        <dbReference type="ARBA" id="ARBA00022490"/>
    </source>
</evidence>
<evidence type="ECO:0000256" key="10">
    <source>
        <dbReference type="ARBA" id="ARBA00067932"/>
    </source>
</evidence>
<dbReference type="InterPro" id="IPR057325">
    <property type="entry name" value="DeaD_dimer"/>
</dbReference>
<dbReference type="InterPro" id="IPR014001">
    <property type="entry name" value="Helicase_ATP-bd"/>
</dbReference>
<dbReference type="InterPro" id="IPR005580">
    <property type="entry name" value="DbpA/CsdA_RNA-bd_dom"/>
</dbReference>
<dbReference type="EMBL" id="FRAR01000019">
    <property type="protein sequence ID" value="SHK64289.1"/>
    <property type="molecule type" value="Genomic_DNA"/>
</dbReference>
<dbReference type="InterPro" id="IPR000629">
    <property type="entry name" value="RNA-helicase_DEAD-box_CS"/>
</dbReference>
<keyword evidence="17" id="KW-1185">Reference proteome</keyword>
<dbReference type="RefSeq" id="WP_072915008.1">
    <property type="nucleotide sequence ID" value="NZ_FRAR01000019.1"/>
</dbReference>
<keyword evidence="3 12" id="KW-0547">Nucleotide-binding</keyword>
<evidence type="ECO:0000256" key="12">
    <source>
        <dbReference type="RuleBase" id="RU000492"/>
    </source>
</evidence>
<evidence type="ECO:0000256" key="9">
    <source>
        <dbReference type="ARBA" id="ARBA00047984"/>
    </source>
</evidence>
<reference evidence="17" key="1">
    <citation type="submission" date="2016-11" db="EMBL/GenBank/DDBJ databases">
        <authorList>
            <person name="Varghese N."/>
            <person name="Submissions S."/>
        </authorList>
    </citation>
    <scope>NUCLEOTIDE SEQUENCE [LARGE SCALE GENOMIC DNA]</scope>
    <source>
        <strain evidence="17">DSM 10349</strain>
    </source>
</reference>
<comment type="catalytic activity">
    <reaction evidence="9">
        <text>ATP + H2O = ADP + phosphate + H(+)</text>
        <dbReference type="Rhea" id="RHEA:13065"/>
        <dbReference type="ChEBI" id="CHEBI:15377"/>
        <dbReference type="ChEBI" id="CHEBI:15378"/>
        <dbReference type="ChEBI" id="CHEBI:30616"/>
        <dbReference type="ChEBI" id="CHEBI:43474"/>
        <dbReference type="ChEBI" id="CHEBI:456216"/>
        <dbReference type="EC" id="3.6.4.13"/>
    </reaction>
</comment>
<keyword evidence="2" id="KW-0963">Cytoplasm</keyword>
<dbReference type="InterPro" id="IPR027417">
    <property type="entry name" value="P-loop_NTPase"/>
</dbReference>
<evidence type="ECO:0000256" key="11">
    <source>
        <dbReference type="PROSITE-ProRule" id="PRU00552"/>
    </source>
</evidence>
<dbReference type="GO" id="GO:0009409">
    <property type="term" value="P:response to cold"/>
    <property type="evidence" value="ECO:0007669"/>
    <property type="project" value="TreeGrafter"/>
</dbReference>
<evidence type="ECO:0000313" key="17">
    <source>
        <dbReference type="Proteomes" id="UP000183997"/>
    </source>
</evidence>
<dbReference type="InterPro" id="IPR050547">
    <property type="entry name" value="DEAD_box_RNA_helicases"/>
</dbReference>
<sequence length="533" mass="60233">MNHVKTTKLFGELELNRRIVEGLVEMGFEEPTPIQQLAVPQVLEGHDIIGQAQTGTGKTAAFSIPIIEKLDFRNRDVQTLIITPTRELAIQVAEEIGKIGRYCRIRVVPIYGGQSIDRQIRTLRQGVQVVVGTPGRLLDHLRRHTLKVDRVNIVVLDEADEMLDMGFVEDIEEILRHTPSERQTLLFSATMPEEIVRLSRQYMTSPKYVTVSKTNLTLPQIEQVYYEVPEKFKLEALCRLLDVTDISQGIVFCRTKRGVDELVAGLQTRGYTAAPLHGDLSQQQRNSVMRQFRSGDAELLVATDVAARGLDIEGVSHVINYDIPQDPEFYVHRIGRTGRAGRSGVAITIINPREYRQLRLIENITKSRIKREHLPSAADVVERQKEGIKDRLLNLMEEGKLSYYRSIVDSLIDEYDAMDIAAAALKLSLDLEPERDEVELNNAVDFGNTGARPGMVRLFFTLGRKDGTSVTEIIKLMADESGIPGNKIGSINIYDNFSFVEVPQDWANCVMSCLHRQQFKGRRLFVEPARARK</sequence>
<gene>
    <name evidence="16" type="ORF">SAMN02745123_02569</name>
</gene>
<evidence type="ECO:0000259" key="15">
    <source>
        <dbReference type="PROSITE" id="PS51195"/>
    </source>
</evidence>
<proteinExistence type="inferred from homology"/>
<evidence type="ECO:0000256" key="1">
    <source>
        <dbReference type="ARBA" id="ARBA00012552"/>
    </source>
</evidence>
<evidence type="ECO:0000256" key="6">
    <source>
        <dbReference type="ARBA" id="ARBA00022840"/>
    </source>
</evidence>
<name>A0A1M6U552_9FIRM</name>
<dbReference type="GO" id="GO:0033592">
    <property type="term" value="F:RNA strand annealing activity"/>
    <property type="evidence" value="ECO:0007669"/>
    <property type="project" value="TreeGrafter"/>
</dbReference>
<dbReference type="InterPro" id="IPR012677">
    <property type="entry name" value="Nucleotide-bd_a/b_plait_sf"/>
</dbReference>
<dbReference type="CDD" id="cd00268">
    <property type="entry name" value="DEADc"/>
    <property type="match status" value="1"/>
</dbReference>
<feature type="domain" description="Helicase ATP-binding" evidence="13">
    <location>
        <begin position="39"/>
        <end position="209"/>
    </location>
</feature>
<dbReference type="OrthoDB" id="9805696at2"/>
<keyword evidence="7" id="KW-0346">Stress response</keyword>
<dbReference type="STRING" id="1121421.SAMN02745123_02569"/>
<evidence type="ECO:0000256" key="8">
    <source>
        <dbReference type="ARBA" id="ARBA00038437"/>
    </source>
</evidence>
<dbReference type="GO" id="GO:0016787">
    <property type="term" value="F:hydrolase activity"/>
    <property type="evidence" value="ECO:0007669"/>
    <property type="project" value="UniProtKB-KW"/>
</dbReference>
<evidence type="ECO:0000313" key="16">
    <source>
        <dbReference type="EMBL" id="SHK64289.1"/>
    </source>
</evidence>
<dbReference type="Pfam" id="PF03880">
    <property type="entry name" value="DbpA"/>
    <property type="match status" value="1"/>
</dbReference>
<dbReference type="EC" id="3.6.4.13" evidence="1"/>
<comment type="similarity">
    <text evidence="8 12">Belongs to the DEAD box helicase family.</text>
</comment>
<organism evidence="16 17">
    <name type="scientific">Desulforamulus aeronauticus DSM 10349</name>
    <dbReference type="NCBI Taxonomy" id="1121421"/>
    <lineage>
        <taxon>Bacteria</taxon>
        <taxon>Bacillati</taxon>
        <taxon>Bacillota</taxon>
        <taxon>Clostridia</taxon>
        <taxon>Eubacteriales</taxon>
        <taxon>Peptococcaceae</taxon>
        <taxon>Desulforamulus</taxon>
    </lineage>
</organism>
<dbReference type="FunFam" id="3.40.50.300:FF:000108">
    <property type="entry name" value="ATP-dependent RNA helicase RhlE"/>
    <property type="match status" value="1"/>
</dbReference>
<evidence type="ECO:0000256" key="7">
    <source>
        <dbReference type="ARBA" id="ARBA00023016"/>
    </source>
</evidence>